<comment type="subcellular location">
    <subcellularLocation>
        <location evidence="1">Membrane</location>
        <topology evidence="1">Multi-pass membrane protein</topology>
    </subcellularLocation>
</comment>
<dbReference type="InterPro" id="IPR035952">
    <property type="entry name" value="Rhomboid-like_sf"/>
</dbReference>
<evidence type="ECO:0000256" key="1">
    <source>
        <dbReference type="ARBA" id="ARBA00004141"/>
    </source>
</evidence>
<evidence type="ECO:0000256" key="5">
    <source>
        <dbReference type="SAM" id="MobiDB-lite"/>
    </source>
</evidence>
<feature type="transmembrane region" description="Helical" evidence="6">
    <location>
        <begin position="310"/>
        <end position="333"/>
    </location>
</feature>
<feature type="compositionally biased region" description="Basic and acidic residues" evidence="5">
    <location>
        <begin position="89"/>
        <end position="99"/>
    </location>
</feature>
<dbReference type="Proteomes" id="UP001498771">
    <property type="component" value="Unassembled WGS sequence"/>
</dbReference>
<gene>
    <name evidence="7" type="ORF">BZA70DRAFT_277887</name>
</gene>
<evidence type="ECO:0000256" key="3">
    <source>
        <dbReference type="ARBA" id="ARBA00022989"/>
    </source>
</evidence>
<evidence type="ECO:0000313" key="7">
    <source>
        <dbReference type="EMBL" id="KAK7205350.1"/>
    </source>
</evidence>
<protein>
    <recommendedName>
        <fullName evidence="9">Peptidase S54 rhomboid domain-containing protein</fullName>
    </recommendedName>
</protein>
<feature type="transmembrane region" description="Helical" evidence="6">
    <location>
        <begin position="457"/>
        <end position="476"/>
    </location>
</feature>
<feature type="region of interest" description="Disordered" evidence="5">
    <location>
        <begin position="211"/>
        <end position="296"/>
    </location>
</feature>
<dbReference type="RefSeq" id="XP_064768383.1">
    <property type="nucleotide sequence ID" value="XM_064912524.1"/>
</dbReference>
<feature type="transmembrane region" description="Helical" evidence="6">
    <location>
        <begin position="422"/>
        <end position="445"/>
    </location>
</feature>
<organism evidence="7 8">
    <name type="scientific">Myxozyma melibiosi</name>
    <dbReference type="NCBI Taxonomy" id="54550"/>
    <lineage>
        <taxon>Eukaryota</taxon>
        <taxon>Fungi</taxon>
        <taxon>Dikarya</taxon>
        <taxon>Ascomycota</taxon>
        <taxon>Saccharomycotina</taxon>
        <taxon>Lipomycetes</taxon>
        <taxon>Lipomycetales</taxon>
        <taxon>Lipomycetaceae</taxon>
        <taxon>Myxozyma</taxon>
    </lineage>
</organism>
<dbReference type="Gene3D" id="1.20.1540.10">
    <property type="entry name" value="Rhomboid-like"/>
    <property type="match status" value="1"/>
</dbReference>
<dbReference type="EMBL" id="JBBJBU010000005">
    <property type="protein sequence ID" value="KAK7205350.1"/>
    <property type="molecule type" value="Genomic_DNA"/>
</dbReference>
<evidence type="ECO:0008006" key="9">
    <source>
        <dbReference type="Google" id="ProtNLM"/>
    </source>
</evidence>
<keyword evidence="3 6" id="KW-1133">Transmembrane helix</keyword>
<dbReference type="GeneID" id="90038036"/>
<evidence type="ECO:0000256" key="6">
    <source>
        <dbReference type="SAM" id="Phobius"/>
    </source>
</evidence>
<keyword evidence="4 6" id="KW-0472">Membrane</keyword>
<keyword evidence="2 6" id="KW-0812">Transmembrane</keyword>
<sequence length="599" mass="64776">MLCTRLPITPSARLDARVICRLILRSSAPSLPCSLRHASNKVRKQNRKQGTSASTIDFRPNTTPPPQKPVFPNMPQPVRVKRGQSVRAPQEESRREKKQMAAAAAEQAADKEDVEDDETVLFELAVDDRVVPVHLPFEKYAIIFKTAIQNAAKQMQMTEMGLYDAMHDDKRNQSVAEDARARSRVFYMALQDAAKQVMMADFEEAKNQVNQSAADDAKADAKADAEAEVKEDAKAEAKAEPSKTEEASKNAPSAEKAPSYLGIPTSYPSPDDPLVSSVDQQGSSKSSDTNKDGGRVRPAQSVFAKYRYGYVLYLGLVSGAFGLGLGGTAYYVLKQYEDSKGGARSMSPAADDDDEWISGGGSRRQRHTYPVSTTIAILSTLVFACKLSFPSLRKTLVKYGYVNLPIFSFTARSTANTPKLSLVLAHFSHRTLASFLASTLALVWLSRETEFLVAPSALGPVLGAGLVSTTVSAALLPRALAGGNQLFLRAINGSSGLACAVLGFLSTFEDAGDVPHYVFLAMLGLTGFRVLAKSKSVEAAGACVLSAWELGGLAGGWAVGKAPDMMLLARKMVSGDTAWAQQEQHLLYRRAFWGMRADE</sequence>
<feature type="region of interest" description="Disordered" evidence="5">
    <location>
        <begin position="39"/>
        <end position="112"/>
    </location>
</feature>
<feature type="transmembrane region" description="Helical" evidence="6">
    <location>
        <begin position="514"/>
        <end position="532"/>
    </location>
</feature>
<feature type="compositionally biased region" description="Pro residues" evidence="5">
    <location>
        <begin position="62"/>
        <end position="75"/>
    </location>
</feature>
<evidence type="ECO:0000256" key="2">
    <source>
        <dbReference type="ARBA" id="ARBA00022692"/>
    </source>
</evidence>
<comment type="caution">
    <text evidence="7">The sequence shown here is derived from an EMBL/GenBank/DDBJ whole genome shotgun (WGS) entry which is preliminary data.</text>
</comment>
<proteinExistence type="predicted"/>
<reference evidence="7 8" key="1">
    <citation type="submission" date="2024-03" db="EMBL/GenBank/DDBJ databases">
        <title>Genome-scale model development and genomic sequencing of the oleaginous clade Lipomyces.</title>
        <authorList>
            <consortium name="Lawrence Berkeley National Laboratory"/>
            <person name="Czajka J.J."/>
            <person name="Han Y."/>
            <person name="Kim J."/>
            <person name="Mondo S.J."/>
            <person name="Hofstad B.A."/>
            <person name="Robles A."/>
            <person name="Haridas S."/>
            <person name="Riley R."/>
            <person name="LaButti K."/>
            <person name="Pangilinan J."/>
            <person name="Andreopoulos W."/>
            <person name="Lipzen A."/>
            <person name="Yan J."/>
            <person name="Wang M."/>
            <person name="Ng V."/>
            <person name="Grigoriev I.V."/>
            <person name="Spatafora J.W."/>
            <person name="Magnuson J.K."/>
            <person name="Baker S.E."/>
            <person name="Pomraning K.R."/>
        </authorList>
    </citation>
    <scope>NUCLEOTIDE SEQUENCE [LARGE SCALE GENOMIC DNA]</scope>
    <source>
        <strain evidence="7 8">Phaff 52-87</strain>
    </source>
</reference>
<feature type="transmembrane region" description="Helical" evidence="6">
    <location>
        <begin position="488"/>
        <end position="508"/>
    </location>
</feature>
<evidence type="ECO:0000313" key="8">
    <source>
        <dbReference type="Proteomes" id="UP001498771"/>
    </source>
</evidence>
<feature type="compositionally biased region" description="Low complexity" evidence="5">
    <location>
        <begin position="275"/>
        <end position="287"/>
    </location>
</feature>
<keyword evidence="8" id="KW-1185">Reference proteome</keyword>
<evidence type="ECO:0000256" key="4">
    <source>
        <dbReference type="ARBA" id="ARBA00023136"/>
    </source>
</evidence>
<feature type="compositionally biased region" description="Basic and acidic residues" evidence="5">
    <location>
        <begin position="215"/>
        <end position="248"/>
    </location>
</feature>
<accession>A0ABR1F689</accession>
<name>A0ABR1F689_9ASCO</name>